<dbReference type="Pfam" id="PF11319">
    <property type="entry name" value="VasI"/>
    <property type="match status" value="1"/>
</dbReference>
<dbReference type="InterPro" id="IPR017738">
    <property type="entry name" value="T6SS-assoc_VCA0118"/>
</dbReference>
<proteinExistence type="predicted"/>
<dbReference type="KEGG" id="rid:RIdsm_02986"/>
<name>A0A5P3AEG3_9RHOB</name>
<accession>A0A5P3AEG3</accession>
<dbReference type="AlphaFoldDB" id="A0A5P3AEG3"/>
<evidence type="ECO:0000256" key="1">
    <source>
        <dbReference type="SAM" id="SignalP"/>
    </source>
</evidence>
<evidence type="ECO:0000313" key="2">
    <source>
        <dbReference type="EMBL" id="QEW27176.1"/>
    </source>
</evidence>
<evidence type="ECO:0000313" key="3">
    <source>
        <dbReference type="Proteomes" id="UP000325785"/>
    </source>
</evidence>
<keyword evidence="1" id="KW-0732">Signal</keyword>
<protein>
    <submittedName>
        <fullName evidence="2">Type VI secretion-associated protein, family</fullName>
    </submittedName>
</protein>
<feature type="chain" id="PRO_5024899053" evidence="1">
    <location>
        <begin position="24"/>
        <end position="212"/>
    </location>
</feature>
<gene>
    <name evidence="2" type="ORF">RIdsm_02986</name>
</gene>
<organism evidence="2 3">
    <name type="scientific">Roseovarius indicus</name>
    <dbReference type="NCBI Taxonomy" id="540747"/>
    <lineage>
        <taxon>Bacteria</taxon>
        <taxon>Pseudomonadati</taxon>
        <taxon>Pseudomonadota</taxon>
        <taxon>Alphaproteobacteria</taxon>
        <taxon>Rhodobacterales</taxon>
        <taxon>Roseobacteraceae</taxon>
        <taxon>Roseovarius</taxon>
    </lineage>
</organism>
<feature type="signal peptide" evidence="1">
    <location>
        <begin position="1"/>
        <end position="23"/>
    </location>
</feature>
<dbReference type="RefSeq" id="WP_160325844.1">
    <property type="nucleotide sequence ID" value="NZ_FOMY01000001.1"/>
</dbReference>
<dbReference type="Proteomes" id="UP000325785">
    <property type="component" value="Chromosome"/>
</dbReference>
<reference evidence="2 3" key="1">
    <citation type="submission" date="2018-08" db="EMBL/GenBank/DDBJ databases">
        <title>Genetic Globetrotter - A new plasmid hitch-hiking vast phylogenetic and geographic distances.</title>
        <authorList>
            <person name="Vollmers J."/>
            <person name="Petersen J."/>
        </authorList>
    </citation>
    <scope>NUCLEOTIDE SEQUENCE [LARGE SCALE GENOMIC DNA]</scope>
    <source>
        <strain evidence="2 3">DSM 26383</strain>
    </source>
</reference>
<sequence length="212" mass="23405" precursor="true">MPKSFRLLAGPLLTLLTSLPAAADMTRCLDLADDDARLACYDEEAGYAPAAGTPSDTDQADAGTDTGDWTIDVEKSVMDDSTNVFLFLDADQQTNCPYKEAPHTIAIACRENETNLWFRFGGCFMSDIQGKGRVTYRLDSDQARTKSFRESNNNMALGLWSGGQAIPFIKEMFGHERMIVRAQPFSESQVTGHYDIAGIETAIKPLREACNW</sequence>
<dbReference type="EMBL" id="CP031598">
    <property type="protein sequence ID" value="QEW27176.1"/>
    <property type="molecule type" value="Genomic_DNA"/>
</dbReference>